<dbReference type="PANTHER" id="PTHR38110">
    <property type="entry name" value="CHROMOSOME 23, WHOLE GENOME SHOTGUN SEQUENCE"/>
    <property type="match status" value="1"/>
</dbReference>
<protein>
    <submittedName>
        <fullName evidence="3">Thioesterase family protein</fullName>
    </submittedName>
</protein>
<evidence type="ECO:0000313" key="4">
    <source>
        <dbReference type="Proteomes" id="UP000727993"/>
    </source>
</evidence>
<dbReference type="SUPFAM" id="SSF54637">
    <property type="entry name" value="Thioesterase/thiol ester dehydrase-isomerase"/>
    <property type="match status" value="2"/>
</dbReference>
<evidence type="ECO:0000259" key="2">
    <source>
        <dbReference type="Pfam" id="PF20789"/>
    </source>
</evidence>
<reference evidence="3 4" key="1">
    <citation type="submission" date="2020-10" db="EMBL/GenBank/DDBJ databases">
        <title>Connecting structure to function with the recovery of over 1000 high-quality activated sludge metagenome-assembled genomes encoding full-length rRNA genes using long-read sequencing.</title>
        <authorList>
            <person name="Singleton C.M."/>
            <person name="Petriglieri F."/>
            <person name="Kristensen J.M."/>
            <person name="Kirkegaard R.H."/>
            <person name="Michaelsen T.Y."/>
            <person name="Andersen M.H."/>
            <person name="Karst S.M."/>
            <person name="Dueholm M.S."/>
            <person name="Nielsen P.H."/>
            <person name="Albertsen M."/>
        </authorList>
    </citation>
    <scope>NUCLEOTIDE SEQUENCE [LARGE SCALE GENOMIC DNA]</scope>
    <source>
        <strain evidence="3">Lyne_18-Q3-R50-59_MAXAC.006</strain>
    </source>
</reference>
<feature type="domain" description="Acyl-CoA thioesterase-like C-terminal" evidence="2">
    <location>
        <begin position="131"/>
        <end position="274"/>
    </location>
</feature>
<organism evidence="3 4">
    <name type="scientific">Candidatus Neomicrothrix subdominans</name>
    <dbReference type="NCBI Taxonomy" id="2954438"/>
    <lineage>
        <taxon>Bacteria</taxon>
        <taxon>Bacillati</taxon>
        <taxon>Actinomycetota</taxon>
        <taxon>Acidimicrobiia</taxon>
        <taxon>Acidimicrobiales</taxon>
        <taxon>Microthrixaceae</taxon>
        <taxon>Candidatus Neomicrothrix</taxon>
    </lineage>
</organism>
<dbReference type="Pfam" id="PF20789">
    <property type="entry name" value="4HBT_3C"/>
    <property type="match status" value="1"/>
</dbReference>
<dbReference type="InterPro" id="IPR052389">
    <property type="entry name" value="Sec_Metab_Biosynth-Assoc"/>
</dbReference>
<dbReference type="Gene3D" id="2.40.160.210">
    <property type="entry name" value="Acyl-CoA thioesterase, double hotdog domain"/>
    <property type="match status" value="1"/>
</dbReference>
<evidence type="ECO:0000259" key="1">
    <source>
        <dbReference type="Pfam" id="PF13622"/>
    </source>
</evidence>
<sequence>MGEFERATAVEPGERPGRYRAEIAEGWDIGGNANGGYLLAIAARALVAATGRPAPVSLTAHYLSPGQPGRLDIDTTVIREGRRFATATATLSAAGRPVLTALGTFGEPGGGPGNIEVASWVDGGPPDLPPPEDCAGDPDRAEAAAAVAIQQPPSFATRVEQRLHPEDIGFFRGEPTGEARIRGWFRLRNGEPMDAIALTCAIDAFPPTIFNLDLPVGWTPTLELTVHVRRRPAPGWLACAFTTRFVTDGLLEEDGEIWDSEGHLVAQGRQLALVPRPTGTVPSGL</sequence>
<evidence type="ECO:0000313" key="3">
    <source>
        <dbReference type="EMBL" id="MBK9295949.1"/>
    </source>
</evidence>
<dbReference type="Proteomes" id="UP000727993">
    <property type="component" value="Unassembled WGS sequence"/>
</dbReference>
<dbReference type="InterPro" id="IPR042171">
    <property type="entry name" value="Acyl-CoA_hotdog"/>
</dbReference>
<dbReference type="PANTHER" id="PTHR38110:SF1">
    <property type="entry name" value="THIOESTERASE DOMAIN-CONTAINING PROTEIN"/>
    <property type="match status" value="1"/>
</dbReference>
<feature type="domain" description="Acyl-CoA thioesterase-like N-terminal HotDog" evidence="1">
    <location>
        <begin position="24"/>
        <end position="106"/>
    </location>
</feature>
<dbReference type="AlphaFoldDB" id="A0A936TDS6"/>
<dbReference type="InterPro" id="IPR029069">
    <property type="entry name" value="HotDog_dom_sf"/>
</dbReference>
<proteinExistence type="predicted"/>
<gene>
    <name evidence="3" type="ORF">IPN02_03550</name>
</gene>
<accession>A0A936TDS6</accession>
<comment type="caution">
    <text evidence="3">The sequence shown here is derived from an EMBL/GenBank/DDBJ whole genome shotgun (WGS) entry which is preliminary data.</text>
</comment>
<dbReference type="InterPro" id="IPR049450">
    <property type="entry name" value="ACOT8-like_C"/>
</dbReference>
<dbReference type="EMBL" id="JADJZA010000001">
    <property type="protein sequence ID" value="MBK9295949.1"/>
    <property type="molecule type" value="Genomic_DNA"/>
</dbReference>
<dbReference type="InterPro" id="IPR049449">
    <property type="entry name" value="TesB_ACOT8-like_N"/>
</dbReference>
<name>A0A936TDS6_9ACTN</name>
<dbReference type="Pfam" id="PF13622">
    <property type="entry name" value="4HBT_3"/>
    <property type="match status" value="1"/>
</dbReference>